<dbReference type="PANTHER" id="PTHR21040:SF8">
    <property type="entry name" value="BCDNA.GH04120"/>
    <property type="match status" value="1"/>
</dbReference>
<sequence length="452" mass="51602">MEQALKWREVYGDITDCPGVLLPDEPRTYQLIGKMLHFWSENLRSRRLHIGFDEAHNLGRGQFFDRFGHEDGFAIFTRHLQKVAAMCRDCNLKPMIWSDMYFRLANPKREYYNLDYPVPDAVKREIPPEVGIVYWDYYHRDRRFYREYFAAHRQFGNPIAAAAGIWTFNKLWYDRELTLGTITPMIAEARAAGIDDFTFTLWGDDGSYCHIDSAMLGLAEGAELLWGGDAAGAPLKHRFRSLNIMDYDLAVNTARLVERHYDNGSGLFWENNLNSYSSAIFWDDILLNLGFRNMIVNSPENAVLLAADYAWVAEFLNTNKPSGEAGKYAAALADLLTRKLALQRRLRTLGAGSRADGVKTLADKELPRLIAAYETFAELFRRQWLAAAKPFGLEVIQQRIGGIIFRLGEARRRLHEYADGDVLAIPELAEPLPPRACALDWYKELAGASIIK</sequence>
<protein>
    <recommendedName>
        <fullName evidence="1">Glycoside Hydrolase 20C C-terminal domain-containing protein</fullName>
    </recommendedName>
</protein>
<proteinExistence type="predicted"/>
<dbReference type="SUPFAM" id="SSF51445">
    <property type="entry name" value="(Trans)glycosidases"/>
    <property type="match status" value="1"/>
</dbReference>
<dbReference type="EMBL" id="VSSQ01028926">
    <property type="protein sequence ID" value="MPM78826.1"/>
    <property type="molecule type" value="Genomic_DNA"/>
</dbReference>
<dbReference type="Pfam" id="PF18088">
    <property type="entry name" value="Glyco_H_20C_C"/>
    <property type="match status" value="1"/>
</dbReference>
<name>A0A645CP46_9ZZZZ</name>
<evidence type="ECO:0000313" key="2">
    <source>
        <dbReference type="EMBL" id="MPM78826.1"/>
    </source>
</evidence>
<feature type="domain" description="Glycoside Hydrolase 20C C-terminal" evidence="1">
    <location>
        <begin position="280"/>
        <end position="431"/>
    </location>
</feature>
<dbReference type="GO" id="GO:0015929">
    <property type="term" value="F:hexosaminidase activity"/>
    <property type="evidence" value="ECO:0007669"/>
    <property type="project" value="InterPro"/>
</dbReference>
<dbReference type="AlphaFoldDB" id="A0A645CP46"/>
<evidence type="ECO:0000259" key="1">
    <source>
        <dbReference type="Pfam" id="PF18088"/>
    </source>
</evidence>
<dbReference type="InterPro" id="IPR017853">
    <property type="entry name" value="GH"/>
</dbReference>
<dbReference type="InterPro" id="IPR041063">
    <property type="entry name" value="Glyco_H_20C_C"/>
</dbReference>
<gene>
    <name evidence="2" type="ORF">SDC9_125841</name>
</gene>
<dbReference type="Gene3D" id="3.20.20.80">
    <property type="entry name" value="Glycosidases"/>
    <property type="match status" value="1"/>
</dbReference>
<reference evidence="2" key="1">
    <citation type="submission" date="2019-08" db="EMBL/GenBank/DDBJ databases">
        <authorList>
            <person name="Kucharzyk K."/>
            <person name="Murdoch R.W."/>
            <person name="Higgins S."/>
            <person name="Loffler F."/>
        </authorList>
    </citation>
    <scope>NUCLEOTIDE SEQUENCE</scope>
</reference>
<dbReference type="Gene3D" id="1.20.120.670">
    <property type="entry name" value="N-acetyl-b-d-glucoasminidase"/>
    <property type="match status" value="1"/>
</dbReference>
<comment type="caution">
    <text evidence="2">The sequence shown here is derived from an EMBL/GenBank/DDBJ whole genome shotgun (WGS) entry which is preliminary data.</text>
</comment>
<dbReference type="PANTHER" id="PTHR21040">
    <property type="entry name" value="BCDNA.GH04120"/>
    <property type="match status" value="1"/>
</dbReference>
<accession>A0A645CP46</accession>
<organism evidence="2">
    <name type="scientific">bioreactor metagenome</name>
    <dbReference type="NCBI Taxonomy" id="1076179"/>
    <lineage>
        <taxon>unclassified sequences</taxon>
        <taxon>metagenomes</taxon>
        <taxon>ecological metagenomes</taxon>
    </lineage>
</organism>
<dbReference type="InterPro" id="IPR038901">
    <property type="entry name" value="HEXDC-like"/>
</dbReference>